<proteinExistence type="predicted"/>
<gene>
    <name evidence="2" type="ORF">AQ490_06260</name>
</gene>
<name>A0A0T6LN35_WENVI</name>
<organism evidence="2 3">
    <name type="scientific">Wenjunlia vitaminophila</name>
    <name type="common">Streptomyces vitaminophilus</name>
    <dbReference type="NCBI Taxonomy" id="76728"/>
    <lineage>
        <taxon>Bacteria</taxon>
        <taxon>Bacillati</taxon>
        <taxon>Actinomycetota</taxon>
        <taxon>Actinomycetes</taxon>
        <taxon>Kitasatosporales</taxon>
        <taxon>Streptomycetaceae</taxon>
        <taxon>Wenjunlia</taxon>
    </lineage>
</organism>
<evidence type="ECO:0000313" key="3">
    <source>
        <dbReference type="Proteomes" id="UP000050867"/>
    </source>
</evidence>
<evidence type="ECO:0000256" key="1">
    <source>
        <dbReference type="SAM" id="SignalP"/>
    </source>
</evidence>
<dbReference type="Proteomes" id="UP000050867">
    <property type="component" value="Unassembled WGS sequence"/>
</dbReference>
<accession>A0A0T6LN35</accession>
<comment type="caution">
    <text evidence="2">The sequence shown here is derived from an EMBL/GenBank/DDBJ whole genome shotgun (WGS) entry which is preliminary data.</text>
</comment>
<keyword evidence="3" id="KW-1185">Reference proteome</keyword>
<reference evidence="2 3" key="1">
    <citation type="submission" date="2015-10" db="EMBL/GenBank/DDBJ databases">
        <title>Draft genome sequence of pyrrolomycin-producing Streptomyces vitaminophilus.</title>
        <authorList>
            <person name="Graham D.E."/>
            <person name="Mahan K.M."/>
            <person name="Klingeman D.M."/>
            <person name="Hettich R.L."/>
            <person name="Parry R.J."/>
        </authorList>
    </citation>
    <scope>NUCLEOTIDE SEQUENCE [LARGE SCALE GENOMIC DNA]</scope>
    <source>
        <strain evidence="2 3">ATCC 31673</strain>
    </source>
</reference>
<dbReference type="PROSITE" id="PS51257">
    <property type="entry name" value="PROKAR_LIPOPROTEIN"/>
    <property type="match status" value="1"/>
</dbReference>
<feature type="chain" id="PRO_5039538663" description="Lipoprotein" evidence="1">
    <location>
        <begin position="21"/>
        <end position="630"/>
    </location>
</feature>
<keyword evidence="1" id="KW-0732">Signal</keyword>
<feature type="signal peptide" evidence="1">
    <location>
        <begin position="1"/>
        <end position="20"/>
    </location>
</feature>
<protein>
    <recommendedName>
        <fullName evidence="4">Lipoprotein</fullName>
    </recommendedName>
</protein>
<dbReference type="EMBL" id="LLZU01000036">
    <property type="protein sequence ID" value="KRV47502.1"/>
    <property type="molecule type" value="Genomic_DNA"/>
</dbReference>
<dbReference type="RefSeq" id="WP_018384011.1">
    <property type="nucleotide sequence ID" value="NZ_LLZU01000036.1"/>
</dbReference>
<dbReference type="AlphaFoldDB" id="A0A0T6LN35"/>
<sequence>MRRRLLALTAPLQVLALALAGCSGLSSGDSTKLRITVTGLPKGADAKVTVTGPEGDTFTLTESETRDVAPGKYVVAASSVEHDGTTHHAASDRATVNVNDGTVAKQTVNYDIAVPDSTTVVKTQERSEIVDITKDTIVFTRGKAAEHLTDDGFVIAPDDTAPAGLLVRRITSLRNEGDTTVARTEKATLPEAIPEGVIEFGLPDRGGEAASRSASRAPSVGTANYASLPAQRESDPLFEVGFGGLQAGVERQQRDRQNKPNGKKGVCALETPPVKIALNDVNVGYTGKFSWSSLTERPELDMSLTMGADIETSAEGRFDAKCSVEASTKHMQVDKICEYGVAKLVRLGLILNLSCDAKVVMKSNMNFPFGDVKFSSTYGIDFGVGVKSTRDTPPTGHIKRLASRDFKSETEGKHFTLGMEIALEVQLGAELAEVVGEHLVLEQSIAMEGTSGEFKVPAKGKIFHRHTSGIGRYETFKDTQLFHWGKDVLVHRNKTKDVPPKPQEKQPSKDDLAGYRVLTMEDSANESKVDDLERYLLSRAPEYNPNADGKPVALHIEAQDHANALVEGNTLTLNSSCPRSDSTCQRLVLELDHPLDTAGVSDIQIHGRYKVTMTSGRHGVTFLKLTNAEA</sequence>
<evidence type="ECO:0000313" key="2">
    <source>
        <dbReference type="EMBL" id="KRV47502.1"/>
    </source>
</evidence>
<evidence type="ECO:0008006" key="4">
    <source>
        <dbReference type="Google" id="ProtNLM"/>
    </source>
</evidence>
<dbReference type="STRING" id="76728.AQ490_06260"/>